<dbReference type="AlphaFoldDB" id="A0A1J5P0S5"/>
<accession>A0A1J5P0S5</accession>
<evidence type="ECO:0000313" key="2">
    <source>
        <dbReference type="EMBL" id="OIQ64658.1"/>
    </source>
</evidence>
<evidence type="ECO:0000256" key="1">
    <source>
        <dbReference type="SAM" id="MobiDB-lite"/>
    </source>
</evidence>
<protein>
    <submittedName>
        <fullName evidence="2">Uncharacterized protein</fullName>
    </submittedName>
</protein>
<name>A0A1J5P0S5_9ZZZZ</name>
<reference evidence="2" key="1">
    <citation type="submission" date="2016-10" db="EMBL/GenBank/DDBJ databases">
        <title>Sequence of Gallionella enrichment culture.</title>
        <authorList>
            <person name="Poehlein A."/>
            <person name="Muehling M."/>
            <person name="Daniel R."/>
        </authorList>
    </citation>
    <scope>NUCLEOTIDE SEQUENCE</scope>
</reference>
<feature type="region of interest" description="Disordered" evidence="1">
    <location>
        <begin position="163"/>
        <end position="183"/>
    </location>
</feature>
<sequence>MAGCGYSTFCRPCLRRQKSGIRSIGPGRYRATSAMMSSKQSGLACFSMSFMPRDSSWNTAVVLAALSRLKVGLSSSGKVSNASGSRPSNARWALVLSSAMARMVSVRRPRKSNFTRPTASTSSLSYWLTTLSLPGWQYMGEKSVILPGEISTPPACMPILRVRPSSRNASSSSSLTSSSFSRRSLNCGSFSSASARDMPSSLGISLAMPSTKLNGRSSTRPTSRITALAAMVPKVAICDTASRPYFCLT</sequence>
<comment type="caution">
    <text evidence="2">The sequence shown here is derived from an EMBL/GenBank/DDBJ whole genome shotgun (WGS) entry which is preliminary data.</text>
</comment>
<gene>
    <name evidence="2" type="ORF">GALL_537900</name>
</gene>
<proteinExistence type="predicted"/>
<organism evidence="2">
    <name type="scientific">mine drainage metagenome</name>
    <dbReference type="NCBI Taxonomy" id="410659"/>
    <lineage>
        <taxon>unclassified sequences</taxon>
        <taxon>metagenomes</taxon>
        <taxon>ecological metagenomes</taxon>
    </lineage>
</organism>
<dbReference type="EMBL" id="MLJW01007941">
    <property type="protein sequence ID" value="OIQ64658.1"/>
    <property type="molecule type" value="Genomic_DNA"/>
</dbReference>